<name>A0ACC1QYR4_9HYPO</name>
<protein>
    <submittedName>
        <fullName evidence="1">Uncharacterized protein</fullName>
    </submittedName>
</protein>
<organism evidence="1 2">
    <name type="scientific">Lecanicillium saksenae</name>
    <dbReference type="NCBI Taxonomy" id="468837"/>
    <lineage>
        <taxon>Eukaryota</taxon>
        <taxon>Fungi</taxon>
        <taxon>Dikarya</taxon>
        <taxon>Ascomycota</taxon>
        <taxon>Pezizomycotina</taxon>
        <taxon>Sordariomycetes</taxon>
        <taxon>Hypocreomycetidae</taxon>
        <taxon>Hypocreales</taxon>
        <taxon>Cordycipitaceae</taxon>
        <taxon>Lecanicillium</taxon>
    </lineage>
</organism>
<comment type="caution">
    <text evidence="1">The sequence shown here is derived from an EMBL/GenBank/DDBJ whole genome shotgun (WGS) entry which is preliminary data.</text>
</comment>
<dbReference type="EMBL" id="JANAKD010000384">
    <property type="protein sequence ID" value="KAJ3494376.1"/>
    <property type="molecule type" value="Genomic_DNA"/>
</dbReference>
<accession>A0ACC1QYR4</accession>
<gene>
    <name evidence="1" type="ORF">NLG97_g4121</name>
</gene>
<evidence type="ECO:0000313" key="2">
    <source>
        <dbReference type="Proteomes" id="UP001148737"/>
    </source>
</evidence>
<keyword evidence="2" id="KW-1185">Reference proteome</keyword>
<proteinExistence type="predicted"/>
<evidence type="ECO:0000313" key="1">
    <source>
        <dbReference type="EMBL" id="KAJ3494376.1"/>
    </source>
</evidence>
<sequence>MEDVDMSQPMPANHKGQAMHHLDQARAFLRASPADYVEGLFHATKALRLANNDTKIQALANILSATCHENNEHYHLAYYAYLAAKGQDPRRWTDELENSLRFCECKVYPR</sequence>
<reference evidence="1" key="1">
    <citation type="submission" date="2022-07" db="EMBL/GenBank/DDBJ databases">
        <title>Genome Sequence of Lecanicillium saksenae.</title>
        <authorList>
            <person name="Buettner E."/>
        </authorList>
    </citation>
    <scope>NUCLEOTIDE SEQUENCE</scope>
    <source>
        <strain evidence="1">VT-O1</strain>
    </source>
</reference>
<dbReference type="Proteomes" id="UP001148737">
    <property type="component" value="Unassembled WGS sequence"/>
</dbReference>